<dbReference type="AlphaFoldDB" id="A0A939JIF2"/>
<dbReference type="Proteomes" id="UP000664167">
    <property type="component" value="Unassembled WGS sequence"/>
</dbReference>
<dbReference type="GO" id="GO:0016301">
    <property type="term" value="F:kinase activity"/>
    <property type="evidence" value="ECO:0007669"/>
    <property type="project" value="UniProtKB-KW"/>
</dbReference>
<protein>
    <submittedName>
        <fullName evidence="2">Serine-threonine protein kinase</fullName>
    </submittedName>
</protein>
<name>A0A939JIF2_9ACTN</name>
<dbReference type="RefSeq" id="WP_206963054.1">
    <property type="nucleotide sequence ID" value="NZ_BAAAJJ010000005.1"/>
</dbReference>
<keyword evidence="3" id="KW-1185">Reference proteome</keyword>
<feature type="region of interest" description="Disordered" evidence="1">
    <location>
        <begin position="1"/>
        <end position="23"/>
    </location>
</feature>
<keyword evidence="2" id="KW-0808">Transferase</keyword>
<keyword evidence="2" id="KW-0418">Kinase</keyword>
<sequence>MTDTDVEPYREITFDSDGDANPQERDALAGLDVTDLLMFAHGWNSSRKGATALYRRFFSPVPGLLTGARGVRAGYAGILWPSMSFADEPIPDFKHQSAVAAGPGLDPESLRSLLHLFPDREDTVQRLAELLAEQPEERGAFDEFGLLIRQLVEVPVQGPDARFASDTGVDDGPQSDPAMLYEDTLSICTLFSDALAETGADPQTLFGGGLKRLWGGAKELLRQATYYSMKRRAGTVGQLGLGPLLGHLAQARPGMRVHLIGHSQGARLVSFGLRGLPGGVHNVRSLTLLEGAFSHYAFAAGGALAGMQSRVDGPVVSCYSRFDSALGVIYPIASRLAGDSAGAVADDPRWGALGHDGIQSVDDTVRLTLQSALGGTFPGSGCVNVDAAAVVRNGGPPSGAHSDICHEELAKVVLAAGRIGSA</sequence>
<dbReference type="EMBL" id="JAFLRJ010000158">
    <property type="protein sequence ID" value="MBO0513632.1"/>
    <property type="molecule type" value="Genomic_DNA"/>
</dbReference>
<evidence type="ECO:0000313" key="2">
    <source>
        <dbReference type="EMBL" id="MBO0513632.1"/>
    </source>
</evidence>
<dbReference type="InterPro" id="IPR029058">
    <property type="entry name" value="AB_hydrolase_fold"/>
</dbReference>
<comment type="caution">
    <text evidence="2">The sequence shown here is derived from an EMBL/GenBank/DDBJ whole genome shotgun (WGS) entry which is preliminary data.</text>
</comment>
<proteinExistence type="predicted"/>
<gene>
    <name evidence="2" type="ORF">J0695_17750</name>
</gene>
<evidence type="ECO:0000313" key="3">
    <source>
        <dbReference type="Proteomes" id="UP000664167"/>
    </source>
</evidence>
<reference evidence="2" key="1">
    <citation type="submission" date="2021-03" db="EMBL/GenBank/DDBJ databases">
        <title>Streptomyces poriferae sp. nov., a novel marine sponge-derived Actinobacteria species with anti-MRSA activity.</title>
        <authorList>
            <person name="Sandoval-Powers M."/>
            <person name="Kralova S."/>
            <person name="Nguyen G.-S."/>
            <person name="Fawwal D."/>
            <person name="Degnes K."/>
            <person name="Klinkenberg G."/>
            <person name="Sletta H."/>
            <person name="Wentzel A."/>
            <person name="Liles M.R."/>
        </authorList>
    </citation>
    <scope>NUCLEOTIDE SEQUENCE</scope>
    <source>
        <strain evidence="2">DSM 41794</strain>
    </source>
</reference>
<organism evidence="2 3">
    <name type="scientific">Streptomyces beijiangensis</name>
    <dbReference type="NCBI Taxonomy" id="163361"/>
    <lineage>
        <taxon>Bacteria</taxon>
        <taxon>Bacillati</taxon>
        <taxon>Actinomycetota</taxon>
        <taxon>Actinomycetes</taxon>
        <taxon>Kitasatosporales</taxon>
        <taxon>Streptomycetaceae</taxon>
        <taxon>Streptomyces</taxon>
    </lineage>
</organism>
<dbReference type="Gene3D" id="3.40.50.1820">
    <property type="entry name" value="alpha/beta hydrolase"/>
    <property type="match status" value="1"/>
</dbReference>
<evidence type="ECO:0000256" key="1">
    <source>
        <dbReference type="SAM" id="MobiDB-lite"/>
    </source>
</evidence>
<accession>A0A939JIF2</accession>
<dbReference type="SUPFAM" id="SSF53474">
    <property type="entry name" value="alpha/beta-Hydrolases"/>
    <property type="match status" value="1"/>
</dbReference>